<proteinExistence type="inferred from homology"/>
<dbReference type="PANTHER" id="PTHR42881">
    <property type="entry name" value="PROLYL ENDOPEPTIDASE"/>
    <property type="match status" value="1"/>
</dbReference>
<keyword evidence="4 5" id="KW-0720">Serine protease</keyword>
<protein>
    <recommendedName>
        <fullName evidence="5">Prolyl endopeptidase</fullName>
        <ecNumber evidence="5">3.4.21.-</ecNumber>
    </recommendedName>
</protein>
<dbReference type="Proteomes" id="UP000649617">
    <property type="component" value="Unassembled WGS sequence"/>
</dbReference>
<gene>
    <name evidence="8" type="ORF">SPIL2461_LOCUS21442</name>
</gene>
<evidence type="ECO:0000256" key="2">
    <source>
        <dbReference type="ARBA" id="ARBA00022670"/>
    </source>
</evidence>
<dbReference type="InterPro" id="IPR002470">
    <property type="entry name" value="Peptidase_S9A"/>
</dbReference>
<dbReference type="PRINTS" id="PR00862">
    <property type="entry name" value="PROLIGOPTASE"/>
</dbReference>
<reference evidence="8" key="1">
    <citation type="submission" date="2021-02" db="EMBL/GenBank/DDBJ databases">
        <authorList>
            <person name="Dougan E. K."/>
            <person name="Rhodes N."/>
            <person name="Thang M."/>
            <person name="Chan C."/>
        </authorList>
    </citation>
    <scope>NUCLEOTIDE SEQUENCE</scope>
</reference>
<name>A0A812XRZ5_SYMPI</name>
<dbReference type="Pfam" id="PF00326">
    <property type="entry name" value="Peptidase_S9"/>
    <property type="match status" value="1"/>
</dbReference>
<comment type="similarity">
    <text evidence="1 5">Belongs to the peptidase S9A family.</text>
</comment>
<dbReference type="GO" id="GO:0006508">
    <property type="term" value="P:proteolysis"/>
    <property type="evidence" value="ECO:0007669"/>
    <property type="project" value="UniProtKB-KW"/>
</dbReference>
<dbReference type="EMBL" id="CAJNIZ010046249">
    <property type="protein sequence ID" value="CAE7743881.1"/>
    <property type="molecule type" value="Genomic_DNA"/>
</dbReference>
<dbReference type="GO" id="GO:0005829">
    <property type="term" value="C:cytosol"/>
    <property type="evidence" value="ECO:0007669"/>
    <property type="project" value="TreeGrafter"/>
</dbReference>
<dbReference type="SUPFAM" id="SSF50993">
    <property type="entry name" value="Peptidase/esterase 'gauge' domain"/>
    <property type="match status" value="1"/>
</dbReference>
<evidence type="ECO:0000313" key="9">
    <source>
        <dbReference type="Proteomes" id="UP000649617"/>
    </source>
</evidence>
<organism evidence="8 9">
    <name type="scientific">Symbiodinium pilosum</name>
    <name type="common">Dinoflagellate</name>
    <dbReference type="NCBI Taxonomy" id="2952"/>
    <lineage>
        <taxon>Eukaryota</taxon>
        <taxon>Sar</taxon>
        <taxon>Alveolata</taxon>
        <taxon>Dinophyceae</taxon>
        <taxon>Suessiales</taxon>
        <taxon>Symbiodiniaceae</taxon>
        <taxon>Symbiodinium</taxon>
    </lineage>
</organism>
<dbReference type="InterPro" id="IPR001375">
    <property type="entry name" value="Peptidase_S9_cat"/>
</dbReference>
<accession>A0A812XRZ5</accession>
<dbReference type="Gene3D" id="3.40.50.1820">
    <property type="entry name" value="alpha/beta hydrolase"/>
    <property type="match status" value="1"/>
</dbReference>
<dbReference type="Gene3D" id="2.130.10.120">
    <property type="entry name" value="Prolyl oligopeptidase, N-terminal domain"/>
    <property type="match status" value="1"/>
</dbReference>
<dbReference type="GO" id="GO:0004252">
    <property type="term" value="F:serine-type endopeptidase activity"/>
    <property type="evidence" value="ECO:0007669"/>
    <property type="project" value="UniProtKB-UniRule"/>
</dbReference>
<dbReference type="GO" id="GO:0070012">
    <property type="term" value="F:oligopeptidase activity"/>
    <property type="evidence" value="ECO:0007669"/>
    <property type="project" value="TreeGrafter"/>
</dbReference>
<evidence type="ECO:0000256" key="1">
    <source>
        <dbReference type="ARBA" id="ARBA00005228"/>
    </source>
</evidence>
<dbReference type="EC" id="3.4.21.-" evidence="5"/>
<keyword evidence="2 5" id="KW-0645">Protease</keyword>
<dbReference type="PANTHER" id="PTHR42881:SF13">
    <property type="entry name" value="PROLYL ENDOPEPTIDASE"/>
    <property type="match status" value="1"/>
</dbReference>
<feature type="domain" description="Peptidase S9 prolyl oligopeptidase catalytic" evidence="6">
    <location>
        <begin position="489"/>
        <end position="696"/>
    </location>
</feature>
<evidence type="ECO:0000259" key="7">
    <source>
        <dbReference type="Pfam" id="PF02897"/>
    </source>
</evidence>
<evidence type="ECO:0000256" key="4">
    <source>
        <dbReference type="ARBA" id="ARBA00022825"/>
    </source>
</evidence>
<dbReference type="AlphaFoldDB" id="A0A812XRZ5"/>
<evidence type="ECO:0000259" key="6">
    <source>
        <dbReference type="Pfam" id="PF00326"/>
    </source>
</evidence>
<dbReference type="InterPro" id="IPR023302">
    <property type="entry name" value="Pept_S9A_N"/>
</dbReference>
<feature type="domain" description="Peptidase S9A N-terminal" evidence="7">
    <location>
        <begin position="5"/>
        <end position="404"/>
    </location>
</feature>
<dbReference type="InterPro" id="IPR051167">
    <property type="entry name" value="Prolyl_oligopep/macrocyclase"/>
</dbReference>
<keyword evidence="3 5" id="KW-0378">Hydrolase</keyword>
<keyword evidence="9" id="KW-1185">Reference proteome</keyword>
<sequence length="706" mass="79380">MASTTAADDPFIWLEEVNGEKCLAWAKEKNQATFNKFGKPDEAPLYGKILEILESKDKIAYVQKIDDFYYNFWQDADHVRGIWRRCTLEEYKKPAKEIQWELVLDLDALGKEEGESWVWHSPTFIDPGPGEKRDLCLLHLSPGGSDADVIREFSLETKAFIPESESGFKVGACKSRASYKSRDVLLIGTDTGATDDMTDSGYPRQVREWKRGTPLKDAPLVYEAQKQDISAFAHRYYDRGLFHEMRGRAITFYTSEYFWLHEGEFKKVDVPDDMEVSTFCDRFQLSLRSDWTVGGKTYVQGSLLSIPINSLFAGDMSKLEVLFAPTDSESLENSTGTRNYLVLSVLEDVKTKLIFWRYKDGAWEHCGEERGLGMESVDPNAVEPDSSDDLWVTVSGYTRPTSLFLSTAEDLCSGKLPSMAPLKALPSYYNADDIEVQQFFATSLDGTKVPYFQLSKKSMAYDGKNPTLLYGYGGFEISLTPAYSGARGIAWLEHGGVWIDANIRGGGEYGPRWHQAAKKANRNKAYEDFEAVAEDLLRRGVTTRALLGIQGGSNGGLLMGNMLTRDKRELFGAVVCQVPLLDMQRYSQLLAGASWMGEYGDPSTGDWGEFLYKYSPYHNLSDDKTYPPALFVTSTKDDRVHPGHARKMVAKLLSHPTAKDQTFYYENIEGGHGGAADNKQRAFMQVAQYAFLWKTLSPGRKPDTIV</sequence>
<comment type="caution">
    <text evidence="8">The sequence shown here is derived from an EMBL/GenBank/DDBJ whole genome shotgun (WGS) entry which is preliminary data.</text>
</comment>
<evidence type="ECO:0000256" key="3">
    <source>
        <dbReference type="ARBA" id="ARBA00022801"/>
    </source>
</evidence>
<dbReference type="Pfam" id="PF02897">
    <property type="entry name" value="Peptidase_S9_N"/>
    <property type="match status" value="1"/>
</dbReference>
<dbReference type="SUPFAM" id="SSF53474">
    <property type="entry name" value="alpha/beta-Hydrolases"/>
    <property type="match status" value="1"/>
</dbReference>
<dbReference type="OrthoDB" id="248387at2759"/>
<evidence type="ECO:0000256" key="5">
    <source>
        <dbReference type="RuleBase" id="RU368024"/>
    </source>
</evidence>
<evidence type="ECO:0000313" key="8">
    <source>
        <dbReference type="EMBL" id="CAE7743881.1"/>
    </source>
</evidence>
<dbReference type="InterPro" id="IPR029058">
    <property type="entry name" value="AB_hydrolase_fold"/>
</dbReference>